<feature type="binding site" evidence="5">
    <location>
        <position position="123"/>
    </location>
    <ligand>
        <name>acetyl-CoA</name>
        <dbReference type="ChEBI" id="CHEBI:57288"/>
    </ligand>
</feature>
<gene>
    <name evidence="5 7" type="primary">rimI</name>
    <name evidence="7" type="ORF">CKO13_10395</name>
</gene>
<dbReference type="EMBL" id="NRSH01000147">
    <property type="protein sequence ID" value="MBK1727415.1"/>
    <property type="molecule type" value="Genomic_DNA"/>
</dbReference>
<feature type="binding site" evidence="5">
    <location>
        <begin position="92"/>
        <end position="97"/>
    </location>
    <ligand>
        <name>acetyl-CoA</name>
        <dbReference type="ChEBI" id="CHEBI:57288"/>
    </ligand>
</feature>
<keyword evidence="4 5" id="KW-0012">Acyltransferase</keyword>
<dbReference type="InterPro" id="IPR043690">
    <property type="entry name" value="RimI"/>
</dbReference>
<comment type="similarity">
    <text evidence="1 5">Belongs to the acetyltransferase family. RimI subfamily.</text>
</comment>
<reference evidence="7 8" key="1">
    <citation type="journal article" date="2020" name="Microorganisms">
        <title>Osmotic Adaptation and Compatible Solute Biosynthesis of Phototrophic Bacteria as Revealed from Genome Analyses.</title>
        <authorList>
            <person name="Imhoff J.F."/>
            <person name="Rahn T."/>
            <person name="Kunzel S."/>
            <person name="Keller A."/>
            <person name="Neulinger S.C."/>
        </authorList>
    </citation>
    <scope>NUCLEOTIDE SEQUENCE [LARGE SCALE GENOMIC DNA]</scope>
    <source>
        <strain evidence="7 8">DSM 15116</strain>
    </source>
</reference>
<name>A0ABS1E7C5_9GAMM</name>
<evidence type="ECO:0000256" key="4">
    <source>
        <dbReference type="ARBA" id="ARBA00023315"/>
    </source>
</evidence>
<evidence type="ECO:0000256" key="3">
    <source>
        <dbReference type="ARBA" id="ARBA00022679"/>
    </source>
</evidence>
<organism evidence="7 8">
    <name type="scientific">Halorhodospira neutriphila</name>
    <dbReference type="NCBI Taxonomy" id="168379"/>
    <lineage>
        <taxon>Bacteria</taxon>
        <taxon>Pseudomonadati</taxon>
        <taxon>Pseudomonadota</taxon>
        <taxon>Gammaproteobacteria</taxon>
        <taxon>Chromatiales</taxon>
        <taxon>Ectothiorhodospiraceae</taxon>
        <taxon>Halorhodospira</taxon>
    </lineage>
</organism>
<dbReference type="EC" id="2.3.1.266" evidence="5"/>
<dbReference type="Proteomes" id="UP000738126">
    <property type="component" value="Unassembled WGS sequence"/>
</dbReference>
<evidence type="ECO:0000313" key="7">
    <source>
        <dbReference type="EMBL" id="MBK1727415.1"/>
    </source>
</evidence>
<dbReference type="SUPFAM" id="SSF55729">
    <property type="entry name" value="Acyl-CoA N-acyltransferases (Nat)"/>
    <property type="match status" value="1"/>
</dbReference>
<comment type="catalytic activity">
    <reaction evidence="5">
        <text>N-terminal L-alanyl-[ribosomal protein bS18] + acetyl-CoA = N-terminal N(alpha)-acetyl-L-alanyl-[ribosomal protein bS18] + CoA + H(+)</text>
        <dbReference type="Rhea" id="RHEA:43756"/>
        <dbReference type="Rhea" id="RHEA-COMP:10676"/>
        <dbReference type="Rhea" id="RHEA-COMP:10677"/>
        <dbReference type="ChEBI" id="CHEBI:15378"/>
        <dbReference type="ChEBI" id="CHEBI:57287"/>
        <dbReference type="ChEBI" id="CHEBI:57288"/>
        <dbReference type="ChEBI" id="CHEBI:64718"/>
        <dbReference type="ChEBI" id="CHEBI:83683"/>
        <dbReference type="EC" id="2.3.1.266"/>
    </reaction>
</comment>
<comment type="function">
    <text evidence="5">Acetylates the N-terminal alanine of ribosomal protein bS18.</text>
</comment>
<feature type="domain" description="N-acetyltransferase" evidence="6">
    <location>
        <begin position="18"/>
        <end position="161"/>
    </location>
</feature>
<dbReference type="InterPro" id="IPR050680">
    <property type="entry name" value="YpeA/RimI_acetyltransf"/>
</dbReference>
<evidence type="ECO:0000256" key="2">
    <source>
        <dbReference type="ARBA" id="ARBA00022490"/>
    </source>
</evidence>
<keyword evidence="8" id="KW-1185">Reference proteome</keyword>
<dbReference type="Gene3D" id="3.40.630.30">
    <property type="match status" value="1"/>
</dbReference>
<proteinExistence type="inferred from homology"/>
<dbReference type="PANTHER" id="PTHR43420">
    <property type="entry name" value="ACETYLTRANSFERASE"/>
    <property type="match status" value="1"/>
</dbReference>
<comment type="subcellular location">
    <subcellularLocation>
        <location evidence="5">Cytoplasm</location>
    </subcellularLocation>
</comment>
<keyword evidence="2 5" id="KW-0963">Cytoplasm</keyword>
<feature type="active site" description="Proton donor" evidence="5">
    <location>
        <position position="130"/>
    </location>
</feature>
<comment type="caution">
    <text evidence="7">The sequence shown here is derived from an EMBL/GenBank/DDBJ whole genome shotgun (WGS) entry which is preliminary data.</text>
</comment>
<dbReference type="Pfam" id="PF00583">
    <property type="entry name" value="Acetyltransf_1"/>
    <property type="match status" value="1"/>
</dbReference>
<dbReference type="InterPro" id="IPR006464">
    <property type="entry name" value="AcTrfase_RimI/Ard1"/>
</dbReference>
<dbReference type="NCBIfam" id="TIGR01575">
    <property type="entry name" value="rimI"/>
    <property type="match status" value="1"/>
</dbReference>
<dbReference type="HAMAP" id="MF_02210">
    <property type="entry name" value="RimI"/>
    <property type="match status" value="1"/>
</dbReference>
<dbReference type="CDD" id="cd04301">
    <property type="entry name" value="NAT_SF"/>
    <property type="match status" value="1"/>
</dbReference>
<keyword evidence="3 5" id="KW-0808">Transferase</keyword>
<feature type="active site" description="Proton acceptor" evidence="5">
    <location>
        <position position="118"/>
    </location>
</feature>
<dbReference type="PANTHER" id="PTHR43420:SF44">
    <property type="entry name" value="ACETYLTRANSFERASE YPEA"/>
    <property type="match status" value="1"/>
</dbReference>
<evidence type="ECO:0000256" key="5">
    <source>
        <dbReference type="HAMAP-Rule" id="MF_02210"/>
    </source>
</evidence>
<sequence length="161" mass="17599">MAGSEADPRGPVAGPAGPRVRAMRGADVPAVLAIERRAYDYPWSERIFRDCLAAGYTGLVYADGRPEAYLFLDFGVGEAHILNLVVDPGRQRRGLGGLLLETALERARGRGMETLFLEVRPSNGPACRLYQRYGFNEVGRRPGYYPGASGREDALIMARVV</sequence>
<dbReference type="InterPro" id="IPR016181">
    <property type="entry name" value="Acyl_CoA_acyltransferase"/>
</dbReference>
<dbReference type="PROSITE" id="PS51186">
    <property type="entry name" value="GNAT"/>
    <property type="match status" value="1"/>
</dbReference>
<evidence type="ECO:0000313" key="8">
    <source>
        <dbReference type="Proteomes" id="UP000738126"/>
    </source>
</evidence>
<evidence type="ECO:0000259" key="6">
    <source>
        <dbReference type="PROSITE" id="PS51186"/>
    </source>
</evidence>
<comment type="caution">
    <text evidence="5">Lacks conserved residue(s) required for the propagation of feature annotation.</text>
</comment>
<protein>
    <recommendedName>
        <fullName evidence="5">[Ribosomal protein bS18]-alanine N-acetyltransferase</fullName>
        <ecNumber evidence="5">2.3.1.266</ecNumber>
    </recommendedName>
</protein>
<accession>A0ABS1E7C5</accession>
<evidence type="ECO:0000256" key="1">
    <source>
        <dbReference type="ARBA" id="ARBA00005395"/>
    </source>
</evidence>
<dbReference type="InterPro" id="IPR000182">
    <property type="entry name" value="GNAT_dom"/>
</dbReference>